<feature type="transmembrane region" description="Helical" evidence="1">
    <location>
        <begin position="65"/>
        <end position="84"/>
    </location>
</feature>
<evidence type="ECO:0000313" key="3">
    <source>
        <dbReference type="Proteomes" id="UP000190774"/>
    </source>
</evidence>
<dbReference type="STRING" id="48467.SAMN02745166_04877"/>
<gene>
    <name evidence="2" type="ORF">SAMN02745166_04877</name>
</gene>
<sequence length="238" mass="27063">MNQPPSLPSPVPQPTLSETEKRPWWDRGRVVLPLLVVTLPFLFVLWPLGLFPLWAGKRFSKNWKIVLSTPHMGVILLMIVGMLAPKRSGSYASPSYSASESATPLEKVRAQVERIAKKKLGRSLVAAEVFETARGQEEGLYNVNIRFNGDRTWPTRISLERSMKDVYEGLYEAKLDIRDVYCFASADMVDKYGQKALVVVYKTSLSRAEAEKVNWASKDGLDFSRIWETHFLHQAFED</sequence>
<feature type="transmembrane region" description="Helical" evidence="1">
    <location>
        <begin position="30"/>
        <end position="53"/>
    </location>
</feature>
<keyword evidence="3" id="KW-1185">Reference proteome</keyword>
<protein>
    <submittedName>
        <fullName evidence="2">Uncharacterized protein</fullName>
    </submittedName>
</protein>
<organism evidence="2 3">
    <name type="scientific">Prosthecobacter debontii</name>
    <dbReference type="NCBI Taxonomy" id="48467"/>
    <lineage>
        <taxon>Bacteria</taxon>
        <taxon>Pseudomonadati</taxon>
        <taxon>Verrucomicrobiota</taxon>
        <taxon>Verrucomicrobiia</taxon>
        <taxon>Verrucomicrobiales</taxon>
        <taxon>Verrucomicrobiaceae</taxon>
        <taxon>Prosthecobacter</taxon>
    </lineage>
</organism>
<proteinExistence type="predicted"/>
<dbReference type="Proteomes" id="UP000190774">
    <property type="component" value="Unassembled WGS sequence"/>
</dbReference>
<reference evidence="3" key="1">
    <citation type="submission" date="2017-02" db="EMBL/GenBank/DDBJ databases">
        <authorList>
            <person name="Varghese N."/>
            <person name="Submissions S."/>
        </authorList>
    </citation>
    <scope>NUCLEOTIDE SEQUENCE [LARGE SCALE GENOMIC DNA]</scope>
    <source>
        <strain evidence="3">ATCC 700200</strain>
    </source>
</reference>
<dbReference type="AlphaFoldDB" id="A0A1T4Z2E7"/>
<dbReference type="OrthoDB" id="1494804at2"/>
<keyword evidence="1" id="KW-1133">Transmembrane helix</keyword>
<dbReference type="RefSeq" id="WP_139373474.1">
    <property type="nucleotide sequence ID" value="NZ_FUYE01000026.1"/>
</dbReference>
<evidence type="ECO:0000313" key="2">
    <source>
        <dbReference type="EMBL" id="SKB08214.1"/>
    </source>
</evidence>
<evidence type="ECO:0000256" key="1">
    <source>
        <dbReference type="SAM" id="Phobius"/>
    </source>
</evidence>
<name>A0A1T4Z2E7_9BACT</name>
<keyword evidence="1" id="KW-0472">Membrane</keyword>
<accession>A0A1T4Z2E7</accession>
<keyword evidence="1" id="KW-0812">Transmembrane</keyword>
<dbReference type="EMBL" id="FUYE01000026">
    <property type="protein sequence ID" value="SKB08214.1"/>
    <property type="molecule type" value="Genomic_DNA"/>
</dbReference>